<dbReference type="InterPro" id="IPR003313">
    <property type="entry name" value="AraC-bd"/>
</dbReference>
<dbReference type="InterPro" id="IPR037923">
    <property type="entry name" value="HTH-like"/>
</dbReference>
<dbReference type="EMBL" id="FNAI01000020">
    <property type="protein sequence ID" value="SDF54711.1"/>
    <property type="molecule type" value="Genomic_DNA"/>
</dbReference>
<dbReference type="Gene3D" id="2.60.120.10">
    <property type="entry name" value="Jelly Rolls"/>
    <property type="match status" value="1"/>
</dbReference>
<evidence type="ECO:0000256" key="2">
    <source>
        <dbReference type="ARBA" id="ARBA00023125"/>
    </source>
</evidence>
<dbReference type="Pfam" id="PF12833">
    <property type="entry name" value="HTH_18"/>
    <property type="match status" value="1"/>
</dbReference>
<evidence type="ECO:0000256" key="1">
    <source>
        <dbReference type="ARBA" id="ARBA00023015"/>
    </source>
</evidence>
<keyword evidence="6" id="KW-1185">Reference proteome</keyword>
<dbReference type="STRING" id="1391627.SAMN05216464_1207"/>
<dbReference type="SMART" id="SM00342">
    <property type="entry name" value="HTH_ARAC"/>
    <property type="match status" value="1"/>
</dbReference>
<organism evidence="5 6">
    <name type="scientific">Mucilaginibacter pineti</name>
    <dbReference type="NCBI Taxonomy" id="1391627"/>
    <lineage>
        <taxon>Bacteria</taxon>
        <taxon>Pseudomonadati</taxon>
        <taxon>Bacteroidota</taxon>
        <taxon>Sphingobacteriia</taxon>
        <taxon>Sphingobacteriales</taxon>
        <taxon>Sphingobacteriaceae</taxon>
        <taxon>Mucilaginibacter</taxon>
    </lineage>
</organism>
<dbReference type="Gene3D" id="1.10.10.60">
    <property type="entry name" value="Homeodomain-like"/>
    <property type="match status" value="2"/>
</dbReference>
<dbReference type="Pfam" id="PF02311">
    <property type="entry name" value="AraC_binding"/>
    <property type="match status" value="1"/>
</dbReference>
<name>A0A1G7LZ89_9SPHI</name>
<dbReference type="InterPro" id="IPR009057">
    <property type="entry name" value="Homeodomain-like_sf"/>
</dbReference>
<dbReference type="PROSITE" id="PS01124">
    <property type="entry name" value="HTH_ARAC_FAMILY_2"/>
    <property type="match status" value="1"/>
</dbReference>
<dbReference type="SUPFAM" id="SSF46689">
    <property type="entry name" value="Homeodomain-like"/>
    <property type="match status" value="1"/>
</dbReference>
<dbReference type="GO" id="GO:0043565">
    <property type="term" value="F:sequence-specific DNA binding"/>
    <property type="evidence" value="ECO:0007669"/>
    <property type="project" value="InterPro"/>
</dbReference>
<dbReference type="SUPFAM" id="SSF51215">
    <property type="entry name" value="Regulatory protein AraC"/>
    <property type="match status" value="1"/>
</dbReference>
<dbReference type="PANTHER" id="PTHR43280:SF34">
    <property type="entry name" value="ARAC-FAMILY TRANSCRIPTIONAL REGULATOR"/>
    <property type="match status" value="1"/>
</dbReference>
<keyword evidence="1" id="KW-0805">Transcription regulation</keyword>
<dbReference type="PRINTS" id="PR00032">
    <property type="entry name" value="HTHARAC"/>
</dbReference>
<keyword evidence="2" id="KW-0238">DNA-binding</keyword>
<dbReference type="PANTHER" id="PTHR43280">
    <property type="entry name" value="ARAC-FAMILY TRANSCRIPTIONAL REGULATOR"/>
    <property type="match status" value="1"/>
</dbReference>
<dbReference type="GO" id="GO:0003700">
    <property type="term" value="F:DNA-binding transcription factor activity"/>
    <property type="evidence" value="ECO:0007669"/>
    <property type="project" value="InterPro"/>
</dbReference>
<evidence type="ECO:0000259" key="4">
    <source>
        <dbReference type="PROSITE" id="PS01124"/>
    </source>
</evidence>
<evidence type="ECO:0000313" key="6">
    <source>
        <dbReference type="Proteomes" id="UP000199072"/>
    </source>
</evidence>
<proteinExistence type="predicted"/>
<dbReference type="AlphaFoldDB" id="A0A1G7LZ89"/>
<sequence length="263" mass="31086">MEHQHNFFELVYVISGTGKQYINKSNFSYHPRHMFLLTPEDSHSFEIETTTEFFFLQFNDIWLKNSGLLTDNVKRLEFILQNASHKPGCILCNQRDKSLVGPMVDAIKQEFDHRDVYDKELIQQLVNTIIIIVARNIAMQLPGQMDMGTEEKAMDILQYIQRNIYYPEKLKAEAISNSFGISEAYLGKYFKKHANETLQQYITNYKTKLIEHRLQFSDKRLNEIADEFGFTDESHFNKYFRKQKTHSPKEYRKLVRLPQPALN</sequence>
<gene>
    <name evidence="5" type="ORF">SAMN05216464_1207</name>
</gene>
<keyword evidence="3" id="KW-0804">Transcription</keyword>
<dbReference type="Proteomes" id="UP000199072">
    <property type="component" value="Unassembled WGS sequence"/>
</dbReference>
<dbReference type="InterPro" id="IPR018060">
    <property type="entry name" value="HTH_AraC"/>
</dbReference>
<dbReference type="InterPro" id="IPR014710">
    <property type="entry name" value="RmlC-like_jellyroll"/>
</dbReference>
<dbReference type="InterPro" id="IPR020449">
    <property type="entry name" value="Tscrpt_reg_AraC-type_HTH"/>
</dbReference>
<accession>A0A1G7LZ89</accession>
<reference evidence="5 6" key="1">
    <citation type="submission" date="2016-10" db="EMBL/GenBank/DDBJ databases">
        <authorList>
            <person name="de Groot N.N."/>
        </authorList>
    </citation>
    <scope>NUCLEOTIDE SEQUENCE [LARGE SCALE GENOMIC DNA]</scope>
    <source>
        <strain evidence="5 6">47C3B</strain>
    </source>
</reference>
<evidence type="ECO:0000256" key="3">
    <source>
        <dbReference type="ARBA" id="ARBA00023163"/>
    </source>
</evidence>
<protein>
    <submittedName>
        <fullName evidence="5">Transcriptional regulator, AraC family</fullName>
    </submittedName>
</protein>
<feature type="domain" description="HTH araC/xylS-type" evidence="4">
    <location>
        <begin position="154"/>
        <end position="254"/>
    </location>
</feature>
<evidence type="ECO:0000313" key="5">
    <source>
        <dbReference type="EMBL" id="SDF54711.1"/>
    </source>
</evidence>